<feature type="transmembrane region" description="Helical" evidence="6">
    <location>
        <begin position="36"/>
        <end position="54"/>
    </location>
</feature>
<evidence type="ECO:0000256" key="2">
    <source>
        <dbReference type="ARBA" id="ARBA00022475"/>
    </source>
</evidence>
<dbReference type="eggNOG" id="arCOG02209">
    <property type="taxonomic scope" value="Archaea"/>
</dbReference>
<dbReference type="OrthoDB" id="112053at2157"/>
<gene>
    <name evidence="7" type="primary">aglR</name>
    <name evidence="7" type="synonym">tp57</name>
    <name evidence="7" type="ordered locus">NP_1944A</name>
</gene>
<evidence type="ECO:0000256" key="5">
    <source>
        <dbReference type="ARBA" id="ARBA00023136"/>
    </source>
</evidence>
<dbReference type="HOGENOM" id="CLU_043240_0_0_2"/>
<dbReference type="EnsemblBacteria" id="CAI49063">
    <property type="protein sequence ID" value="CAI49063"/>
    <property type="gene ID" value="NP_1944A"/>
</dbReference>
<keyword evidence="2" id="KW-1003">Cell membrane</keyword>
<dbReference type="KEGG" id="nph:NP_1944A"/>
<feature type="transmembrane region" description="Helical" evidence="6">
    <location>
        <begin position="226"/>
        <end position="254"/>
    </location>
</feature>
<sequence>MRIGQTSVIYFLGKVTASVVGFLATIYFARVLGAEVLGFYAVAIAVAGWLKLGGSMGVSSAVQKRMSEGDDPDRYFVAGALMVAAFAAVAVSVLLLFRDQVNAYVGAEAALLVALLVTVQLLFAIVGAGLKGQRRVHVYGVLKPLKEASQSLTQVALVVPVLFGLGLTGLLAGKAIGAFLVTLLAIAVLGVSFKRPTLEHFKSLLDFAKYSWLGSVESRTFKEADIVIMGFFVSSALIGVYSIAWSLTMFLTLFGSSVRTTLFPEISNAASTKGKDAISLIEDGISYQGLILIPGFVGGTILSEQILQIYGDEFVQGTAVLWILILAVLLKGYQSQFLTALNGLDRPDISFYIYTAFILSNLILNVTLIYLFGWVGAAIATALSAGVGLSLSYIAVKRLSSFKTPTEMIAKQLTSALLMGIFVYAGLYIEQTFGLIEYNAITVGILVFSGALLYFVLLFVLSEEFRRTTRRNLPGFG</sequence>
<keyword evidence="5 6" id="KW-0472">Membrane</keyword>
<feature type="transmembrane region" description="Helical" evidence="6">
    <location>
        <begin position="408"/>
        <end position="429"/>
    </location>
</feature>
<dbReference type="GO" id="GO:0005886">
    <property type="term" value="C:plasma membrane"/>
    <property type="evidence" value="ECO:0007669"/>
    <property type="project" value="UniProtKB-SubCell"/>
</dbReference>
<dbReference type="Pfam" id="PF13440">
    <property type="entry name" value="Polysacc_synt_3"/>
    <property type="match status" value="1"/>
</dbReference>
<keyword evidence="8" id="KW-1185">Reference proteome</keyword>
<feature type="transmembrane region" description="Helical" evidence="6">
    <location>
        <begin position="378"/>
        <end position="396"/>
    </location>
</feature>
<accession>A0A1U7EVL1</accession>
<feature type="transmembrane region" description="Helical" evidence="6">
    <location>
        <begin position="7"/>
        <end position="30"/>
    </location>
</feature>
<feature type="transmembrane region" description="Helical" evidence="6">
    <location>
        <begin position="314"/>
        <end position="330"/>
    </location>
</feature>
<name>A0A1U7EVL1_NATPD</name>
<organism evidence="7 8">
    <name type="scientific">Natronomonas pharaonis (strain ATCC 35678 / DSM 2160 / CIP 103997 / JCM 8858 / NBRC 14720 / NCIMB 2260 / Gabara)</name>
    <name type="common">Halobacterium pharaonis</name>
    <dbReference type="NCBI Taxonomy" id="348780"/>
    <lineage>
        <taxon>Archaea</taxon>
        <taxon>Methanobacteriati</taxon>
        <taxon>Methanobacteriota</taxon>
        <taxon>Stenosarchaea group</taxon>
        <taxon>Halobacteria</taxon>
        <taxon>Halobacteriales</taxon>
        <taxon>Natronomonadaceae</taxon>
        <taxon>Natronomonas</taxon>
    </lineage>
</organism>
<comment type="subcellular location">
    <subcellularLocation>
        <location evidence="1">Cell membrane</location>
        <topology evidence="1">Multi-pass membrane protein</topology>
    </subcellularLocation>
</comment>
<dbReference type="EMBL" id="CR936257">
    <property type="protein sequence ID" value="CAI49063.1"/>
    <property type="molecule type" value="Genomic_DNA"/>
</dbReference>
<dbReference type="STRING" id="348780.NP_1944A"/>
<dbReference type="GeneID" id="3703346"/>
<keyword evidence="4 6" id="KW-1133">Transmembrane helix</keyword>
<feature type="transmembrane region" description="Helical" evidence="6">
    <location>
        <begin position="351"/>
        <end position="372"/>
    </location>
</feature>
<reference evidence="7 8" key="1">
    <citation type="journal article" date="2005" name="Genome Res.">
        <title>Living with two extremes: conclusions from the genome sequence of Natronomonas pharaonis.</title>
        <authorList>
            <person name="Falb M."/>
            <person name="Pfeiffer F."/>
            <person name="Palm P."/>
            <person name="Rodewald K."/>
            <person name="Hickmann V."/>
            <person name="Tittor J."/>
            <person name="Oesterhelt D."/>
        </authorList>
    </citation>
    <scope>NUCLEOTIDE SEQUENCE [LARGE SCALE GENOMIC DNA]</scope>
    <source>
        <strain evidence="8">ATCC 35678 / DSM 2160 / CIP 103997 / JCM 8858 / NBRC 14720 / NCIMB 2260 / Gabara</strain>
    </source>
</reference>
<proteinExistence type="predicted"/>
<dbReference type="Proteomes" id="UP000002698">
    <property type="component" value="Chromosome"/>
</dbReference>
<evidence type="ECO:0000313" key="8">
    <source>
        <dbReference type="Proteomes" id="UP000002698"/>
    </source>
</evidence>
<feature type="transmembrane region" description="Helical" evidence="6">
    <location>
        <begin position="75"/>
        <end position="97"/>
    </location>
</feature>
<feature type="transmembrane region" description="Helical" evidence="6">
    <location>
        <begin position="151"/>
        <end position="170"/>
    </location>
</feature>
<dbReference type="AlphaFoldDB" id="A0A1U7EVL1"/>
<feature type="transmembrane region" description="Helical" evidence="6">
    <location>
        <begin position="109"/>
        <end position="130"/>
    </location>
</feature>
<dbReference type="PANTHER" id="PTHR30250">
    <property type="entry name" value="PST FAMILY PREDICTED COLANIC ACID TRANSPORTER"/>
    <property type="match status" value="1"/>
</dbReference>
<evidence type="ECO:0000256" key="6">
    <source>
        <dbReference type="SAM" id="Phobius"/>
    </source>
</evidence>
<protein>
    <submittedName>
        <fullName evidence="7">Probable flippase AglR</fullName>
    </submittedName>
</protein>
<evidence type="ECO:0000313" key="7">
    <source>
        <dbReference type="EMBL" id="CAI49063.1"/>
    </source>
</evidence>
<evidence type="ECO:0000256" key="4">
    <source>
        <dbReference type="ARBA" id="ARBA00022989"/>
    </source>
</evidence>
<evidence type="ECO:0000256" key="1">
    <source>
        <dbReference type="ARBA" id="ARBA00004651"/>
    </source>
</evidence>
<feature type="transmembrane region" description="Helical" evidence="6">
    <location>
        <begin position="441"/>
        <end position="461"/>
    </location>
</feature>
<dbReference type="RefSeq" id="WP_011322694.1">
    <property type="nucleotide sequence ID" value="NC_007426.1"/>
</dbReference>
<evidence type="ECO:0000256" key="3">
    <source>
        <dbReference type="ARBA" id="ARBA00022692"/>
    </source>
</evidence>
<feature type="transmembrane region" description="Helical" evidence="6">
    <location>
        <begin position="176"/>
        <end position="193"/>
    </location>
</feature>
<dbReference type="InterPro" id="IPR050833">
    <property type="entry name" value="Poly_Biosynth_Transport"/>
</dbReference>
<keyword evidence="3 6" id="KW-0812">Transmembrane</keyword>
<dbReference type="PANTHER" id="PTHR30250:SF28">
    <property type="entry name" value="POLYSACCHARIDE BIOSYNTHESIS PROTEIN"/>
    <property type="match status" value="1"/>
</dbReference>